<dbReference type="Pfam" id="PF07687">
    <property type="entry name" value="M20_dimer"/>
    <property type="match status" value="1"/>
</dbReference>
<evidence type="ECO:0000313" key="3">
    <source>
        <dbReference type="Proteomes" id="UP001597568"/>
    </source>
</evidence>
<reference evidence="3" key="1">
    <citation type="journal article" date="2019" name="Int. J. Syst. Evol. Microbiol.">
        <title>The Global Catalogue of Microorganisms (GCM) 10K type strain sequencing project: providing services to taxonomists for standard genome sequencing and annotation.</title>
        <authorList>
            <consortium name="The Broad Institute Genomics Platform"/>
            <consortium name="The Broad Institute Genome Sequencing Center for Infectious Disease"/>
            <person name="Wu L."/>
            <person name="Ma J."/>
        </authorList>
    </citation>
    <scope>NUCLEOTIDE SEQUENCE [LARGE SCALE GENOMIC DNA]</scope>
    <source>
        <strain evidence="3">KCTC 33522</strain>
    </source>
</reference>
<dbReference type="NCBIfam" id="TIGR01891">
    <property type="entry name" value="amidohydrolases"/>
    <property type="match status" value="1"/>
</dbReference>
<organism evidence="2 3">
    <name type="scientific">Kurthia populi</name>
    <dbReference type="NCBI Taxonomy" id="1562132"/>
    <lineage>
        <taxon>Bacteria</taxon>
        <taxon>Bacillati</taxon>
        <taxon>Bacillota</taxon>
        <taxon>Bacilli</taxon>
        <taxon>Bacillales</taxon>
        <taxon>Caryophanaceae</taxon>
        <taxon>Kurthia</taxon>
    </lineage>
</organism>
<evidence type="ECO:0000313" key="2">
    <source>
        <dbReference type="EMBL" id="MFD2867645.1"/>
    </source>
</evidence>
<dbReference type="InterPro" id="IPR011650">
    <property type="entry name" value="Peptidase_M20_dimer"/>
</dbReference>
<dbReference type="Proteomes" id="UP001597568">
    <property type="component" value="Unassembled WGS sequence"/>
</dbReference>
<name>A0ABW5XXD3_9BACL</name>
<dbReference type="SUPFAM" id="SSF53187">
    <property type="entry name" value="Zn-dependent exopeptidases"/>
    <property type="match status" value="1"/>
</dbReference>
<protein>
    <submittedName>
        <fullName evidence="2">M20 family metallopeptidase</fullName>
    </submittedName>
</protein>
<dbReference type="Gene3D" id="3.40.630.10">
    <property type="entry name" value="Zn peptidases"/>
    <property type="match status" value="1"/>
</dbReference>
<gene>
    <name evidence="2" type="ORF">ACFSY7_03880</name>
</gene>
<accession>A0ABW5XXD3</accession>
<comment type="caution">
    <text evidence="2">The sequence shown here is derived from an EMBL/GenBank/DDBJ whole genome shotgun (WGS) entry which is preliminary data.</text>
</comment>
<dbReference type="PIRSF" id="PIRSF005962">
    <property type="entry name" value="Pept_M20D_amidohydro"/>
    <property type="match status" value="1"/>
</dbReference>
<dbReference type="RefSeq" id="WP_380146930.1">
    <property type="nucleotide sequence ID" value="NZ_JBHUOR010000022.1"/>
</dbReference>
<dbReference type="EMBL" id="JBHUOR010000022">
    <property type="protein sequence ID" value="MFD2867645.1"/>
    <property type="molecule type" value="Genomic_DNA"/>
</dbReference>
<evidence type="ECO:0000259" key="1">
    <source>
        <dbReference type="Pfam" id="PF07687"/>
    </source>
</evidence>
<dbReference type="PANTHER" id="PTHR11014:SF63">
    <property type="entry name" value="METALLOPEPTIDASE, PUTATIVE (AFU_ORTHOLOGUE AFUA_6G09600)-RELATED"/>
    <property type="match status" value="1"/>
</dbReference>
<proteinExistence type="predicted"/>
<keyword evidence="3" id="KW-1185">Reference proteome</keyword>
<dbReference type="Pfam" id="PF01546">
    <property type="entry name" value="Peptidase_M20"/>
    <property type="match status" value="1"/>
</dbReference>
<dbReference type="Gene3D" id="3.30.70.360">
    <property type="match status" value="1"/>
</dbReference>
<dbReference type="PANTHER" id="PTHR11014">
    <property type="entry name" value="PEPTIDASE M20 FAMILY MEMBER"/>
    <property type="match status" value="1"/>
</dbReference>
<dbReference type="InterPro" id="IPR017439">
    <property type="entry name" value="Amidohydrolase"/>
</dbReference>
<dbReference type="InterPro" id="IPR036264">
    <property type="entry name" value="Bact_exopeptidase_dim_dom"/>
</dbReference>
<feature type="domain" description="Peptidase M20 dimerisation" evidence="1">
    <location>
        <begin position="188"/>
        <end position="281"/>
    </location>
</feature>
<sequence>MTTLFFDTYKAQYNEVVAWRRHLHQHPELSFFETKTAAFIEEKLRGFGLTDIRTNVGGKGIVATIHGANEGPTLAFRADFDALPIVDEKETAYTSTIKGVMHACGHDGHTANLLGLAYVLMQHTAALHGNVVLIFQHAEEKPPGGAKPMIEAGALDGVDYVFGAHLASELPVGKIASRKGSTMASVDAFKIHLQGRGGHGARPHQTVDSIAVGSRLVTHLQQIVSRRINPVEPAVVTIGRFHAGHAFNIIADTAEIEGTVRAMSHDVRIQLEQEIRAILEGMKHADHIDYTLEFTHGYPVLINTEAETALVASLAAQTFSEDASITKDIALGADDFAYFLEQRPGSYFFVGSHNDDPATQYPHHHPRFDFDERALLQMGEMFLALVGHYLVK</sequence>
<dbReference type="InterPro" id="IPR002933">
    <property type="entry name" value="Peptidase_M20"/>
</dbReference>
<dbReference type="SUPFAM" id="SSF55031">
    <property type="entry name" value="Bacterial exopeptidase dimerisation domain"/>
    <property type="match status" value="1"/>
</dbReference>